<dbReference type="AlphaFoldDB" id="A0A8H5HDZ2"/>
<evidence type="ECO:0000256" key="1">
    <source>
        <dbReference type="SAM" id="MobiDB-lite"/>
    </source>
</evidence>
<evidence type="ECO:0000256" key="2">
    <source>
        <dbReference type="SAM" id="Phobius"/>
    </source>
</evidence>
<feature type="region of interest" description="Disordered" evidence="1">
    <location>
        <begin position="89"/>
        <end position="123"/>
    </location>
</feature>
<organism evidence="3 4">
    <name type="scientific">Collybiopsis confluens</name>
    <dbReference type="NCBI Taxonomy" id="2823264"/>
    <lineage>
        <taxon>Eukaryota</taxon>
        <taxon>Fungi</taxon>
        <taxon>Dikarya</taxon>
        <taxon>Basidiomycota</taxon>
        <taxon>Agaricomycotina</taxon>
        <taxon>Agaricomycetes</taxon>
        <taxon>Agaricomycetidae</taxon>
        <taxon>Agaricales</taxon>
        <taxon>Marasmiineae</taxon>
        <taxon>Omphalotaceae</taxon>
        <taxon>Collybiopsis</taxon>
    </lineage>
</organism>
<dbReference type="OrthoDB" id="3198959at2759"/>
<accession>A0A8H5HDZ2</accession>
<protein>
    <submittedName>
        <fullName evidence="3">Uncharacterized protein</fullName>
    </submittedName>
</protein>
<evidence type="ECO:0000313" key="4">
    <source>
        <dbReference type="Proteomes" id="UP000518752"/>
    </source>
</evidence>
<dbReference type="EMBL" id="JAACJN010000057">
    <property type="protein sequence ID" value="KAF5381527.1"/>
    <property type="molecule type" value="Genomic_DNA"/>
</dbReference>
<gene>
    <name evidence="3" type="ORF">D9757_008169</name>
</gene>
<reference evidence="3 4" key="1">
    <citation type="journal article" date="2020" name="ISME J.">
        <title>Uncovering the hidden diversity of litter-decomposition mechanisms in mushroom-forming fungi.</title>
        <authorList>
            <person name="Floudas D."/>
            <person name="Bentzer J."/>
            <person name="Ahren D."/>
            <person name="Johansson T."/>
            <person name="Persson P."/>
            <person name="Tunlid A."/>
        </authorList>
    </citation>
    <scope>NUCLEOTIDE SEQUENCE [LARGE SCALE GENOMIC DNA]</scope>
    <source>
        <strain evidence="3 4">CBS 406.79</strain>
    </source>
</reference>
<keyword evidence="4" id="KW-1185">Reference proteome</keyword>
<sequence>MVAVPPGEPKVSPKPQPLGNYALIVLLTTVTCCALFILWRRADALRAVISHQLKTITRSEGQIRLSSDDGPPAHDFIEDDEDDALELEAEDNRRLPQHHHRSSPQPQEVVVSLPGGDLESGRS</sequence>
<keyword evidence="2" id="KW-1133">Transmembrane helix</keyword>
<feature type="transmembrane region" description="Helical" evidence="2">
    <location>
        <begin position="20"/>
        <end position="39"/>
    </location>
</feature>
<evidence type="ECO:0000313" key="3">
    <source>
        <dbReference type="EMBL" id="KAF5381527.1"/>
    </source>
</evidence>
<name>A0A8H5HDZ2_9AGAR</name>
<keyword evidence="2" id="KW-0472">Membrane</keyword>
<proteinExistence type="predicted"/>
<keyword evidence="2" id="KW-0812">Transmembrane</keyword>
<dbReference type="Proteomes" id="UP000518752">
    <property type="component" value="Unassembled WGS sequence"/>
</dbReference>
<comment type="caution">
    <text evidence="3">The sequence shown here is derived from an EMBL/GenBank/DDBJ whole genome shotgun (WGS) entry which is preliminary data.</text>
</comment>